<feature type="domain" description="DUF659" evidence="6">
    <location>
        <begin position="124"/>
        <end position="220"/>
    </location>
</feature>
<evidence type="ECO:0000259" key="6">
    <source>
        <dbReference type="Pfam" id="PF04937"/>
    </source>
</evidence>
<evidence type="ECO:0000259" key="5">
    <source>
        <dbReference type="Pfam" id="PF02892"/>
    </source>
</evidence>
<keyword evidence="1" id="KW-0479">Metal-binding</keyword>
<dbReference type="GO" id="GO:0003677">
    <property type="term" value="F:DNA binding"/>
    <property type="evidence" value="ECO:0007669"/>
    <property type="project" value="InterPro"/>
</dbReference>
<evidence type="ECO:0000256" key="4">
    <source>
        <dbReference type="SAM" id="MobiDB-lite"/>
    </source>
</evidence>
<name>A0A2G5DB07_AQUCA</name>
<dbReference type="PANTHER" id="PTHR32166">
    <property type="entry name" value="OSJNBA0013A04.12 PROTEIN"/>
    <property type="match status" value="1"/>
</dbReference>
<dbReference type="Pfam" id="PF04937">
    <property type="entry name" value="DUF659"/>
    <property type="match status" value="1"/>
</dbReference>
<proteinExistence type="predicted"/>
<feature type="region of interest" description="Disordered" evidence="4">
    <location>
        <begin position="52"/>
        <end position="72"/>
    </location>
</feature>
<dbReference type="PANTHER" id="PTHR32166:SF74">
    <property type="entry name" value="OS05G0256350 PROTEIN"/>
    <property type="match status" value="1"/>
</dbReference>
<dbReference type="EMBL" id="KZ305041">
    <property type="protein sequence ID" value="PIA40710.1"/>
    <property type="molecule type" value="Genomic_DNA"/>
</dbReference>
<dbReference type="Pfam" id="PF02892">
    <property type="entry name" value="zf-BED"/>
    <property type="match status" value="1"/>
</dbReference>
<dbReference type="InterPro" id="IPR012337">
    <property type="entry name" value="RNaseH-like_sf"/>
</dbReference>
<accession>A0A2G5DB07</accession>
<sequence>MSKSNRDFAWKYAREIEGDKNHYCLYCNRKSSGGISRLKHHLADFDSLDDENMRSSGASVTQPKQRGPMDAFVSSKPKQTTFNSAYKKELRTESCRNIGRLFYHKVLPFNTVNSPFWLPAINVILKVEVDDIDLIKEEHKKVWKQYGCSIMSDGWTDGKNRVLVNFFINSSTDTIKNGENMFKYLDAVVDEVGEENVIQVIIDNAANMKNVGKRLMEKRNQGGGLRDIGKMKVFKETLDAAKNAIKFIYGHSIILAMMREFKGNKEIIRLAITRFATGFLTLQSRKNGGKGKKQKSIQVVEDEEETQDVGAMDSGGFPNIDTIDHFDSDVLRDEEFGGISLSQPMGDDFKGVDSDEDDLN</sequence>
<dbReference type="GO" id="GO:0008270">
    <property type="term" value="F:zinc ion binding"/>
    <property type="evidence" value="ECO:0007669"/>
    <property type="project" value="UniProtKB-KW"/>
</dbReference>
<dbReference type="STRING" id="218851.A0A2G5DB07"/>
<evidence type="ECO:0000256" key="1">
    <source>
        <dbReference type="ARBA" id="ARBA00022723"/>
    </source>
</evidence>
<protein>
    <recommendedName>
        <fullName evidence="9">BED-type domain-containing protein</fullName>
    </recommendedName>
</protein>
<reference evidence="7 8" key="1">
    <citation type="submission" date="2017-09" db="EMBL/GenBank/DDBJ databases">
        <title>WGS assembly of Aquilegia coerulea Goldsmith.</title>
        <authorList>
            <person name="Hodges S."/>
            <person name="Kramer E."/>
            <person name="Nordborg M."/>
            <person name="Tomkins J."/>
            <person name="Borevitz J."/>
            <person name="Derieg N."/>
            <person name="Yan J."/>
            <person name="Mihaltcheva S."/>
            <person name="Hayes R.D."/>
            <person name="Rokhsar D."/>
        </authorList>
    </citation>
    <scope>NUCLEOTIDE SEQUENCE [LARGE SCALE GENOMIC DNA]</scope>
    <source>
        <strain evidence="8">cv. Goldsmith</strain>
    </source>
</reference>
<dbReference type="AlphaFoldDB" id="A0A2G5DB07"/>
<dbReference type="InterPro" id="IPR003656">
    <property type="entry name" value="Znf_BED"/>
</dbReference>
<gene>
    <name evidence="7" type="ORF">AQUCO_02400047v1</name>
</gene>
<dbReference type="OrthoDB" id="2442898at2759"/>
<organism evidence="7 8">
    <name type="scientific">Aquilegia coerulea</name>
    <name type="common">Rocky mountain columbine</name>
    <dbReference type="NCBI Taxonomy" id="218851"/>
    <lineage>
        <taxon>Eukaryota</taxon>
        <taxon>Viridiplantae</taxon>
        <taxon>Streptophyta</taxon>
        <taxon>Embryophyta</taxon>
        <taxon>Tracheophyta</taxon>
        <taxon>Spermatophyta</taxon>
        <taxon>Magnoliopsida</taxon>
        <taxon>Ranunculales</taxon>
        <taxon>Ranunculaceae</taxon>
        <taxon>Thalictroideae</taxon>
        <taxon>Aquilegia</taxon>
    </lineage>
</organism>
<feature type="region of interest" description="Disordered" evidence="4">
    <location>
        <begin position="286"/>
        <end position="319"/>
    </location>
</feature>
<keyword evidence="3" id="KW-0862">Zinc</keyword>
<dbReference type="SUPFAM" id="SSF53098">
    <property type="entry name" value="Ribonuclease H-like"/>
    <property type="match status" value="1"/>
</dbReference>
<dbReference type="InParanoid" id="A0A2G5DB07"/>
<evidence type="ECO:0000256" key="2">
    <source>
        <dbReference type="ARBA" id="ARBA00022771"/>
    </source>
</evidence>
<evidence type="ECO:0000313" key="8">
    <source>
        <dbReference type="Proteomes" id="UP000230069"/>
    </source>
</evidence>
<evidence type="ECO:0008006" key="9">
    <source>
        <dbReference type="Google" id="ProtNLM"/>
    </source>
</evidence>
<feature type="compositionally biased region" description="Polar residues" evidence="4">
    <location>
        <begin position="54"/>
        <end position="64"/>
    </location>
</feature>
<evidence type="ECO:0000256" key="3">
    <source>
        <dbReference type="ARBA" id="ARBA00022833"/>
    </source>
</evidence>
<feature type="domain" description="BED-type" evidence="5">
    <location>
        <begin position="9"/>
        <end position="42"/>
    </location>
</feature>
<feature type="region of interest" description="Disordered" evidence="4">
    <location>
        <begin position="337"/>
        <end position="360"/>
    </location>
</feature>
<keyword evidence="8" id="KW-1185">Reference proteome</keyword>
<dbReference type="Proteomes" id="UP000230069">
    <property type="component" value="Unassembled WGS sequence"/>
</dbReference>
<keyword evidence="2" id="KW-0863">Zinc-finger</keyword>
<dbReference type="InterPro" id="IPR007021">
    <property type="entry name" value="DUF659"/>
</dbReference>
<evidence type="ECO:0000313" key="7">
    <source>
        <dbReference type="EMBL" id="PIA40710.1"/>
    </source>
</evidence>